<reference evidence="7" key="1">
    <citation type="submission" date="2021-01" db="EMBL/GenBank/DDBJ databases">
        <authorList>
            <person name="Corre E."/>
            <person name="Pelletier E."/>
            <person name="Niang G."/>
            <person name="Scheremetjew M."/>
            <person name="Finn R."/>
            <person name="Kale V."/>
            <person name="Holt S."/>
            <person name="Cochrane G."/>
            <person name="Meng A."/>
            <person name="Brown T."/>
            <person name="Cohen L."/>
        </authorList>
    </citation>
    <scope>NUCLEOTIDE SEQUENCE</scope>
    <source>
        <strain evidence="7">CCMP1510</strain>
    </source>
</reference>
<accession>A0A7S3JU19</accession>
<keyword evidence="3 6" id="KW-0812">Transmembrane</keyword>
<name>A0A7S3JU19_9STRA</name>
<keyword evidence="4 6" id="KW-1133">Transmembrane helix</keyword>
<feature type="transmembrane region" description="Helical" evidence="6">
    <location>
        <begin position="20"/>
        <end position="49"/>
    </location>
</feature>
<evidence type="ECO:0000256" key="5">
    <source>
        <dbReference type="ARBA" id="ARBA00023136"/>
    </source>
</evidence>
<dbReference type="InterPro" id="IPR011643">
    <property type="entry name" value="HCR1"/>
</dbReference>
<organism evidence="7">
    <name type="scientific">Aureoumbra lagunensis</name>
    <dbReference type="NCBI Taxonomy" id="44058"/>
    <lineage>
        <taxon>Eukaryota</taxon>
        <taxon>Sar</taxon>
        <taxon>Stramenopiles</taxon>
        <taxon>Ochrophyta</taxon>
        <taxon>Pelagophyceae</taxon>
        <taxon>Pelagomonadales</taxon>
        <taxon>Aureoumbra</taxon>
    </lineage>
</organism>
<feature type="transmembrane region" description="Helical" evidence="6">
    <location>
        <begin position="97"/>
        <end position="115"/>
    </location>
</feature>
<feature type="transmembrane region" description="Helical" evidence="6">
    <location>
        <begin position="1130"/>
        <end position="1146"/>
    </location>
</feature>
<dbReference type="GO" id="GO:0015093">
    <property type="term" value="F:ferrous iron transmembrane transporter activity"/>
    <property type="evidence" value="ECO:0007669"/>
    <property type="project" value="TreeGrafter"/>
</dbReference>
<sequence length="1212" mass="132898">MQANRICNIKDYHRMGYTFFDFVCIPMVIIVFRETLEAAVLVAVLLQYLDRKGQPQLKRDVWLGTGLGGLLSVFLACIILSIYYTQRNKLGSSTANLVEGIMLGVASIVISYFLVTHLAPGAKDKESWSTKWERKMDELVEESLKNGDSKKKRTGFFCLSFSSVIREGFETCIFIIGLGAACNPTALPFSIAFGVILGVVIAVAMWMGSTRLSLNWFFTSSALLLALIAAGLAAHSSYELQKGEFFGAWSCERVCEYTIVTAQADPNEAGAYGLLASYAPVSDVTEHSKIDLDVYDLSQALENFQWDTAWDAYDLGGNSQKGDAFRTLRGFSKDLSGEPTYDEFIAYHEGDALYADKYVRAALWDRLSDESTAKISSDRPELWSDVTLSDPMAIQLARKTIQYQHTWIYSTHELYSALSKCRAGNVNDASGAPHAWDEGWAFYVGSLAGEDGKASGELTYALADKRCSNFDTCVDDDPLPSWRDLDDGANSNVNAKLLRLYRAGQQAVRDPSRCDEAESYVESIIAQMSVPLVQGALRYAWRSDPNGGDETVTSDGETLAEFVAFAEAILPRVAHCDANAAAVIAANTVIPSDLNNAIPDGFAAVKSAFESTYSCLSITCSDIGGLSDGNGGFISGMESCEDGSSVEDDSYFWDGIEYIAINQRVPIASYAPVSDVTDHAMIDLDVADMSNALNAVEWDSAWNAYDLGGNSEKGDAFRTLRGFSKDLSGEPTYDEFIAYHDGDALYADKYVRAALWDRLSDDSTAKTSGDRPELWSDLTLTDVMAQQLALKGVQYQHTWIYSTHELYSSLSKCEAGNVDDNSGAPHAWDEGWAFYAGSLAGVDGKTSGQLSYALADKRCGNFGTCVDDDPLPAWRTSDDGANSNVNAKLLRLYRAGQQAVRDLSRCDEARGYVDLIISQMSVSLIQGAIRYAWRSDPNGGGETVSSDGKTLAEFNAFAQAILPRIASCDAAAAAVIATNAAIPSDLNNAVPGGFAAVKTAFESAYSCLAITCSDVGGLTDGLGGFVSGMEPCEDGSSVDDDTAYWDNIELLSGQITLEEDCPEDDDDGWHSYRRQLWTSRMHSCDGKGQSIAWVNREVYDIEACCDTDHPFWFLLMTLFWYRPAATRLEIIVWFAFWIILFLWGFAKVRAIKEINAELEEIAHSKCQDKDVYDVEYHEKSKGNNFELVSTLPTDNNDNIVISSGEQEESKEY</sequence>
<evidence type="ECO:0000256" key="3">
    <source>
        <dbReference type="ARBA" id="ARBA00022692"/>
    </source>
</evidence>
<evidence type="ECO:0000256" key="1">
    <source>
        <dbReference type="ARBA" id="ARBA00004141"/>
    </source>
</evidence>
<dbReference type="Pfam" id="PF07692">
    <property type="entry name" value="Fea1"/>
    <property type="match status" value="2"/>
</dbReference>
<comment type="similarity">
    <text evidence="2">Belongs to the oxidase-dependent Fe transporter (OFeT) (TC 9.A.10.1) family.</text>
</comment>
<evidence type="ECO:0000256" key="2">
    <source>
        <dbReference type="ARBA" id="ARBA00008333"/>
    </source>
</evidence>
<gene>
    <name evidence="7" type="ORF">ALAG00032_LOCUS5736</name>
</gene>
<dbReference type="EMBL" id="HBIJ01008135">
    <property type="protein sequence ID" value="CAE0364994.1"/>
    <property type="molecule type" value="Transcribed_RNA"/>
</dbReference>
<evidence type="ECO:0000256" key="4">
    <source>
        <dbReference type="ARBA" id="ARBA00022989"/>
    </source>
</evidence>
<dbReference type="Pfam" id="PF03239">
    <property type="entry name" value="FTR1"/>
    <property type="match status" value="1"/>
</dbReference>
<dbReference type="InterPro" id="IPR004923">
    <property type="entry name" value="FTR1/Fip1/EfeU"/>
</dbReference>
<dbReference type="GO" id="GO:0033573">
    <property type="term" value="C:high-affinity iron permease complex"/>
    <property type="evidence" value="ECO:0007669"/>
    <property type="project" value="InterPro"/>
</dbReference>
<dbReference type="PANTHER" id="PTHR31632:SF2">
    <property type="entry name" value="PLASMA MEMBRANE IRON PERMEASE"/>
    <property type="match status" value="1"/>
</dbReference>
<proteinExistence type="inferred from homology"/>
<dbReference type="PANTHER" id="PTHR31632">
    <property type="entry name" value="IRON TRANSPORTER FTH1"/>
    <property type="match status" value="1"/>
</dbReference>
<feature type="transmembrane region" description="Helical" evidence="6">
    <location>
        <begin position="61"/>
        <end position="85"/>
    </location>
</feature>
<keyword evidence="5 6" id="KW-0472">Membrane</keyword>
<evidence type="ECO:0000256" key="6">
    <source>
        <dbReference type="SAM" id="Phobius"/>
    </source>
</evidence>
<comment type="subcellular location">
    <subcellularLocation>
        <location evidence="1">Membrane</location>
        <topology evidence="1">Multi-pass membrane protein</topology>
    </subcellularLocation>
</comment>
<protein>
    <submittedName>
        <fullName evidence="7">Uncharacterized protein</fullName>
    </submittedName>
</protein>
<evidence type="ECO:0000313" key="7">
    <source>
        <dbReference type="EMBL" id="CAE0364994.1"/>
    </source>
</evidence>
<feature type="transmembrane region" description="Helical" evidence="6">
    <location>
        <begin position="186"/>
        <end position="207"/>
    </location>
</feature>
<feature type="transmembrane region" description="Helical" evidence="6">
    <location>
        <begin position="214"/>
        <end position="234"/>
    </location>
</feature>
<dbReference type="AlphaFoldDB" id="A0A7S3JU19"/>